<gene>
    <name evidence="1" type="ORF">NM961_00225</name>
</gene>
<sequence>MLRVVTVAEMSATLYPVSDPGTYYGLGLMVFDIDDAGRCNLWLGDAGGTPGAGVLVIYSPEDEAFVVVALTGDGPAPAAVNALLKATTAENPDRPARQLRAFTAKATHRAH</sequence>
<accession>A0ABT1QKS2</accession>
<name>A0ABT1QKS2_9GAMM</name>
<keyword evidence="1" id="KW-0378">Hydrolase</keyword>
<dbReference type="InterPro" id="IPR012338">
    <property type="entry name" value="Beta-lactam/transpept-like"/>
</dbReference>
<dbReference type="GO" id="GO:0016787">
    <property type="term" value="F:hydrolase activity"/>
    <property type="evidence" value="ECO:0007669"/>
    <property type="project" value="UniProtKB-KW"/>
</dbReference>
<evidence type="ECO:0000313" key="1">
    <source>
        <dbReference type="EMBL" id="MCQ4163135.1"/>
    </source>
</evidence>
<dbReference type="RefSeq" id="WP_255910130.1">
    <property type="nucleotide sequence ID" value="NZ_JANFQO010000001.1"/>
</dbReference>
<organism evidence="1 2">
    <name type="scientific">Tahibacter harae</name>
    <dbReference type="NCBI Taxonomy" id="2963937"/>
    <lineage>
        <taxon>Bacteria</taxon>
        <taxon>Pseudomonadati</taxon>
        <taxon>Pseudomonadota</taxon>
        <taxon>Gammaproteobacteria</taxon>
        <taxon>Lysobacterales</taxon>
        <taxon>Rhodanobacteraceae</taxon>
        <taxon>Tahibacter</taxon>
    </lineage>
</organism>
<protein>
    <submittedName>
        <fullName evidence="1">Serine hydrolase</fullName>
    </submittedName>
</protein>
<reference evidence="1" key="1">
    <citation type="submission" date="2022-07" db="EMBL/GenBank/DDBJ databases">
        <title>Tahibacter sp., a new gammaproteobacterium isolated from the silt sample collected at pig farm.</title>
        <authorList>
            <person name="Chen H."/>
        </authorList>
    </citation>
    <scope>NUCLEOTIDE SEQUENCE</scope>
    <source>
        <strain evidence="1">P2K</strain>
    </source>
</reference>
<comment type="caution">
    <text evidence="1">The sequence shown here is derived from an EMBL/GenBank/DDBJ whole genome shotgun (WGS) entry which is preliminary data.</text>
</comment>
<proteinExistence type="predicted"/>
<evidence type="ECO:0000313" key="2">
    <source>
        <dbReference type="Proteomes" id="UP001165498"/>
    </source>
</evidence>
<dbReference type="SUPFAM" id="SSF56601">
    <property type="entry name" value="beta-lactamase/transpeptidase-like"/>
    <property type="match status" value="1"/>
</dbReference>
<dbReference type="EMBL" id="JANFQO010000001">
    <property type="protein sequence ID" value="MCQ4163135.1"/>
    <property type="molecule type" value="Genomic_DNA"/>
</dbReference>
<dbReference type="Proteomes" id="UP001165498">
    <property type="component" value="Unassembled WGS sequence"/>
</dbReference>
<keyword evidence="2" id="KW-1185">Reference proteome</keyword>